<name>X1VZM1_9ZZZZ</name>
<gene>
    <name evidence="1" type="ORF">S12H4_56694</name>
</gene>
<evidence type="ECO:0000313" key="1">
    <source>
        <dbReference type="EMBL" id="GAJ18695.1"/>
    </source>
</evidence>
<protein>
    <submittedName>
        <fullName evidence="1">Uncharacterized protein</fullName>
    </submittedName>
</protein>
<sequence>VKNSGVPDPRKIENYIDFKEKYKEFIQLEPEMSIYLGKVYKEMGGEMQKSL</sequence>
<comment type="caution">
    <text evidence="1">The sequence shown here is derived from an EMBL/GenBank/DDBJ whole genome shotgun (WGS) entry which is preliminary data.</text>
</comment>
<organism evidence="1">
    <name type="scientific">marine sediment metagenome</name>
    <dbReference type="NCBI Taxonomy" id="412755"/>
    <lineage>
        <taxon>unclassified sequences</taxon>
        <taxon>metagenomes</taxon>
        <taxon>ecological metagenomes</taxon>
    </lineage>
</organism>
<accession>X1VZM1</accession>
<reference evidence="1" key="1">
    <citation type="journal article" date="2014" name="Front. Microbiol.">
        <title>High frequency of phylogenetically diverse reductive dehalogenase-homologous genes in deep subseafloor sedimentary metagenomes.</title>
        <authorList>
            <person name="Kawai M."/>
            <person name="Futagami T."/>
            <person name="Toyoda A."/>
            <person name="Takaki Y."/>
            <person name="Nishi S."/>
            <person name="Hori S."/>
            <person name="Arai W."/>
            <person name="Tsubouchi T."/>
            <person name="Morono Y."/>
            <person name="Uchiyama I."/>
            <person name="Ito T."/>
            <person name="Fujiyama A."/>
            <person name="Inagaki F."/>
            <person name="Takami H."/>
        </authorList>
    </citation>
    <scope>NUCLEOTIDE SEQUENCE</scope>
    <source>
        <strain evidence="1">Expedition CK06-06</strain>
    </source>
</reference>
<feature type="non-terminal residue" evidence="1">
    <location>
        <position position="1"/>
    </location>
</feature>
<dbReference type="AlphaFoldDB" id="X1VZM1"/>
<dbReference type="EMBL" id="BARW01036542">
    <property type="protein sequence ID" value="GAJ18695.1"/>
    <property type="molecule type" value="Genomic_DNA"/>
</dbReference>
<proteinExistence type="predicted"/>